<keyword evidence="3" id="KW-0560">Oxidoreductase</keyword>
<dbReference type="GO" id="GO:0016705">
    <property type="term" value="F:oxidoreductase activity, acting on paired donors, with incorporation or reduction of molecular oxygen"/>
    <property type="evidence" value="ECO:0007669"/>
    <property type="project" value="InterPro"/>
</dbReference>
<feature type="region of interest" description="Disordered" evidence="1">
    <location>
        <begin position="15"/>
        <end position="86"/>
    </location>
</feature>
<dbReference type="InterPro" id="IPR036661">
    <property type="entry name" value="Luciferase-like_sf"/>
</dbReference>
<dbReference type="Pfam" id="PF00296">
    <property type="entry name" value="Bac_luciferase"/>
    <property type="match status" value="1"/>
</dbReference>
<proteinExistence type="predicted"/>
<keyword evidence="3" id="KW-0503">Monooxygenase</keyword>
<organism evidence="3">
    <name type="scientific">Dietzia sp. (strain D5)</name>
    <dbReference type="NCBI Taxonomy" id="1408143"/>
    <lineage>
        <taxon>Bacteria</taxon>
        <taxon>Bacillati</taxon>
        <taxon>Actinomycetota</taxon>
        <taxon>Actinomycetes</taxon>
        <taxon>Mycobacteriales</taxon>
        <taxon>Dietziaceae</taxon>
        <taxon>Dietzia</taxon>
    </lineage>
</organism>
<name>W0C669_DIESD</name>
<reference evidence="3" key="1">
    <citation type="submission" date="2013-10" db="EMBL/GenBank/DDBJ databases">
        <title>Insights into diversity of oxygenases in the draft genome sequence of Dietzia sp. D5 and analysis of the Baeyer-Villiger monooxygenases.</title>
        <authorList>
            <person name="Bisagni S."/>
            <person name="Hatti-Kaul R."/>
            <person name="Mamo G."/>
        </authorList>
    </citation>
    <scope>NUCLEOTIDE SEQUENCE</scope>
    <source>
        <strain evidence="3">D5</strain>
    </source>
</reference>
<feature type="compositionally biased region" description="Basic and acidic residues" evidence="1">
    <location>
        <begin position="70"/>
        <end position="79"/>
    </location>
</feature>
<dbReference type="GO" id="GO:0004497">
    <property type="term" value="F:monooxygenase activity"/>
    <property type="evidence" value="ECO:0007669"/>
    <property type="project" value="UniProtKB-KW"/>
</dbReference>
<accession>W0C669</accession>
<dbReference type="SUPFAM" id="SSF51679">
    <property type="entry name" value="Bacterial luciferase-like"/>
    <property type="match status" value="1"/>
</dbReference>
<dbReference type="Gene3D" id="3.20.20.30">
    <property type="entry name" value="Luciferase-like domain"/>
    <property type="match status" value="1"/>
</dbReference>
<feature type="non-terminal residue" evidence="3">
    <location>
        <position position="1"/>
    </location>
</feature>
<dbReference type="EMBL" id="KF748521">
    <property type="protein sequence ID" value="AHE80574.1"/>
    <property type="molecule type" value="Genomic_DNA"/>
</dbReference>
<sequence length="161" mass="18041">SVATPPRDTCLITCRRGWRRRPGSAHGSDLDHPAGHGRVHPGGERSHHAGQDHRLRRQPLRRPGRPGRGLRLEPRRDGGHNVPPKRRRTMLREYLEAMRELWTHDEAEYHGEFVDFGPSWAWPKPARTPGPLTLVGAAGNEKKVLGYVDRLAGKLCLGGTV</sequence>
<dbReference type="InterPro" id="IPR011251">
    <property type="entry name" value="Luciferase-like_dom"/>
</dbReference>
<feature type="compositionally biased region" description="Basic residues" evidence="1">
    <location>
        <begin position="54"/>
        <end position="65"/>
    </location>
</feature>
<feature type="compositionally biased region" description="Basic and acidic residues" evidence="1">
    <location>
        <begin position="41"/>
        <end position="53"/>
    </location>
</feature>
<evidence type="ECO:0000256" key="1">
    <source>
        <dbReference type="SAM" id="MobiDB-lite"/>
    </source>
</evidence>
<evidence type="ECO:0000313" key="3">
    <source>
        <dbReference type="EMBL" id="AHE80574.1"/>
    </source>
</evidence>
<dbReference type="AlphaFoldDB" id="W0C669"/>
<feature type="domain" description="Luciferase-like" evidence="2">
    <location>
        <begin position="77"/>
        <end position="141"/>
    </location>
</feature>
<evidence type="ECO:0000259" key="2">
    <source>
        <dbReference type="Pfam" id="PF00296"/>
    </source>
</evidence>
<protein>
    <submittedName>
        <fullName evidence="3">Putative F420 monooxygenase</fullName>
    </submittedName>
</protein>